<dbReference type="STRING" id="1306861.A0A4V6DH32"/>
<dbReference type="EMBL" id="PJEX01000902">
    <property type="protein sequence ID" value="TKW48546.1"/>
    <property type="molecule type" value="Genomic_DNA"/>
</dbReference>
<name>A0A4V6DH32_9PEZI</name>
<evidence type="ECO:0000313" key="1">
    <source>
        <dbReference type="EMBL" id="TKW48546.1"/>
    </source>
</evidence>
<dbReference type="InterPro" id="IPR054550">
    <property type="entry name" value="Mala_s_1-like"/>
</dbReference>
<protein>
    <recommendedName>
        <fullName evidence="3">Core trichothecene cluster (CTC) protein 14</fullName>
    </recommendedName>
</protein>
<organism evidence="1 2">
    <name type="scientific">Colletotrichum tanaceti</name>
    <dbReference type="NCBI Taxonomy" id="1306861"/>
    <lineage>
        <taxon>Eukaryota</taxon>
        <taxon>Fungi</taxon>
        <taxon>Dikarya</taxon>
        <taxon>Ascomycota</taxon>
        <taxon>Pezizomycotina</taxon>
        <taxon>Sordariomycetes</taxon>
        <taxon>Hypocreomycetidae</taxon>
        <taxon>Glomerellales</taxon>
        <taxon>Glomerellaceae</taxon>
        <taxon>Colletotrichum</taxon>
        <taxon>Colletotrichum destructivum species complex</taxon>
    </lineage>
</organism>
<keyword evidence="2" id="KW-1185">Reference proteome</keyword>
<accession>A0A4V6DH32</accession>
<dbReference type="CDD" id="cd12811">
    <property type="entry name" value="MALA"/>
    <property type="match status" value="1"/>
</dbReference>
<proteinExistence type="predicted"/>
<dbReference type="OrthoDB" id="4434395at2759"/>
<dbReference type="AlphaFoldDB" id="A0A4V6DH32"/>
<evidence type="ECO:0008006" key="3">
    <source>
        <dbReference type="Google" id="ProtNLM"/>
    </source>
</evidence>
<reference evidence="1 2" key="1">
    <citation type="journal article" date="2019" name="PLoS ONE">
        <title>Comparative genome analysis indicates high evolutionary potential of pathogenicity genes in Colletotrichum tanaceti.</title>
        <authorList>
            <person name="Lelwala R.V."/>
            <person name="Korhonen P.K."/>
            <person name="Young N.D."/>
            <person name="Scott J.B."/>
            <person name="Ades P.A."/>
            <person name="Gasser R.B."/>
            <person name="Taylor P.W.J."/>
        </authorList>
    </citation>
    <scope>NUCLEOTIDE SEQUENCE [LARGE SCALE GENOMIC DNA]</scope>
    <source>
        <strain evidence="1">BRIP57314</strain>
    </source>
</reference>
<comment type="caution">
    <text evidence="1">The sequence shown here is derived from an EMBL/GenBank/DDBJ whole genome shotgun (WGS) entry which is preliminary data.</text>
</comment>
<dbReference type="Proteomes" id="UP000310108">
    <property type="component" value="Unassembled WGS sequence"/>
</dbReference>
<evidence type="ECO:0000313" key="2">
    <source>
        <dbReference type="Proteomes" id="UP000310108"/>
    </source>
</evidence>
<gene>
    <name evidence="1" type="ORF">CTA1_2521</name>
</gene>
<sequence>MTAVVVAVEYLAWIYATHYLGPPYYIGDQNSVCPDFQNNFSINYFQLYPGNAEFDRGNCLLYVPSLYNSTLGVFDPNKNELVNIVEFPGISHNPDVRLTGIDIHSRTGLISILATSTAAFETQPAGSDLSGDNIAMLYDPVKKAVVFRSNLTVTSQGGYGGFTDLEQDPFGNIYVSGKYPGSIMRLDKFDTDSPRVQQWYISEGRKTTTPGFGGLAAHNWILLTHDNSDGQILKFNLGDDRGKPVVVPVLPKNVFRDSTTSYLPPKYRGTVLLVSGGRGVRVFQSEDAKWNKAEYVGTVYKSQFDVPKHDMAVATVQVGDGINMVVLPKFDKVVPGTLAGDRSEFPFYDITQYVDGLLAQPNATDAVSGEKVKVDVTVGTSAGPVKEGGHHDKGEK</sequence>
<dbReference type="SUPFAM" id="SSF75011">
    <property type="entry name" value="3-carboxy-cis,cis-mucoante lactonizing enzyme"/>
    <property type="match status" value="1"/>
</dbReference>